<evidence type="ECO:0000313" key="3">
    <source>
        <dbReference type="Proteomes" id="UP001229421"/>
    </source>
</evidence>
<reference evidence="2" key="1">
    <citation type="journal article" date="2023" name="bioRxiv">
        <title>Improved chromosome-level genome assembly for marigold (Tagetes erecta).</title>
        <authorList>
            <person name="Jiang F."/>
            <person name="Yuan L."/>
            <person name="Wang S."/>
            <person name="Wang H."/>
            <person name="Xu D."/>
            <person name="Wang A."/>
            <person name="Fan W."/>
        </authorList>
    </citation>
    <scope>NUCLEOTIDE SEQUENCE</scope>
    <source>
        <strain evidence="2">WSJ</strain>
        <tissue evidence="2">Leaf</tissue>
    </source>
</reference>
<evidence type="ECO:0000313" key="2">
    <source>
        <dbReference type="EMBL" id="KAK1433272.1"/>
    </source>
</evidence>
<dbReference type="Pfam" id="PF04801">
    <property type="entry name" value="RPC5"/>
    <property type="match status" value="1"/>
</dbReference>
<dbReference type="GO" id="GO:0005666">
    <property type="term" value="C:RNA polymerase III complex"/>
    <property type="evidence" value="ECO:0007669"/>
    <property type="project" value="TreeGrafter"/>
</dbReference>
<dbReference type="Proteomes" id="UP001229421">
    <property type="component" value="Unassembled WGS sequence"/>
</dbReference>
<comment type="caution">
    <text evidence="2">The sequence shown here is derived from an EMBL/GenBank/DDBJ whole genome shotgun (WGS) entry which is preliminary data.</text>
</comment>
<sequence length="474" mass="53979">MDLDLVNLDAPVKKPGKFAPKNSKFKPVVKHKIEPDASIPKVEIDDSIKTEIEQPSDPVSASHEANAGVKNDTDATDIKMDIDDRELDEEDKVVREIDVIFTSSVDANSKLCVLQYPLRPCWRPYKLEDICQEVRVKPEAAEMEITMSVQVDSDNFDTDVDDDRAMAKQAVSTAWRSLVANDYAVGILIGSELHLNPVHAVVQLRPSMQHLKHDIQSKQMNTPVDEAIKSEKSTKQFKKQGKAPGAVEVVTEQNSGTKEQWIPLKYHGEHSPVSRRYMENMVAQQDSQLQFSMSRSDYIDSLCPATSGKPRPQGSSRSSLLKLPLEERFKIYLLEEPRAHRFDALKHIAPGSCEEDIFKVLNEHAHLIQGLWVAKTKLKFRNGGPDALLRNYAMLQFSKSPIFHEVQLPKQAARGERMKVILDEFAAKRDSFRDWKFRERPDDSFLKKYPDIVMGQKLIWDQVEQEVSKYFRPG</sequence>
<keyword evidence="3" id="KW-1185">Reference proteome</keyword>
<gene>
    <name evidence="2" type="ORF">QVD17_10182</name>
</gene>
<evidence type="ECO:0000256" key="1">
    <source>
        <dbReference type="SAM" id="MobiDB-lite"/>
    </source>
</evidence>
<accession>A0AAD8L7E4</accession>
<dbReference type="PANTHER" id="PTHR12069:SF0">
    <property type="entry name" value="DNA-DIRECTED RNA POLYMERASE III SUBUNIT RPC5"/>
    <property type="match status" value="1"/>
</dbReference>
<evidence type="ECO:0008006" key="4">
    <source>
        <dbReference type="Google" id="ProtNLM"/>
    </source>
</evidence>
<protein>
    <recommendedName>
        <fullName evidence="4">DNA-directed RNA polymerase III subunit RPC5</fullName>
    </recommendedName>
</protein>
<dbReference type="InterPro" id="IPR006886">
    <property type="entry name" value="RNA_pol_III_Rpc5"/>
</dbReference>
<dbReference type="EMBL" id="JAUHHV010000002">
    <property type="protein sequence ID" value="KAK1433272.1"/>
    <property type="molecule type" value="Genomic_DNA"/>
</dbReference>
<organism evidence="2 3">
    <name type="scientific">Tagetes erecta</name>
    <name type="common">African marigold</name>
    <dbReference type="NCBI Taxonomy" id="13708"/>
    <lineage>
        <taxon>Eukaryota</taxon>
        <taxon>Viridiplantae</taxon>
        <taxon>Streptophyta</taxon>
        <taxon>Embryophyta</taxon>
        <taxon>Tracheophyta</taxon>
        <taxon>Spermatophyta</taxon>
        <taxon>Magnoliopsida</taxon>
        <taxon>eudicotyledons</taxon>
        <taxon>Gunneridae</taxon>
        <taxon>Pentapetalae</taxon>
        <taxon>asterids</taxon>
        <taxon>campanulids</taxon>
        <taxon>Asterales</taxon>
        <taxon>Asteraceae</taxon>
        <taxon>Asteroideae</taxon>
        <taxon>Heliantheae alliance</taxon>
        <taxon>Tageteae</taxon>
        <taxon>Tagetes</taxon>
    </lineage>
</organism>
<dbReference type="AlphaFoldDB" id="A0AAD8L7E4"/>
<name>A0AAD8L7E4_TARER</name>
<dbReference type="GO" id="GO:0042797">
    <property type="term" value="P:tRNA transcription by RNA polymerase III"/>
    <property type="evidence" value="ECO:0007669"/>
    <property type="project" value="TreeGrafter"/>
</dbReference>
<proteinExistence type="predicted"/>
<dbReference type="PANTHER" id="PTHR12069">
    <property type="entry name" value="DNA-DIRECTED RNA POLYMERASES III 80 KDA POLYPEPTIDE RNA POLYMERASE III SUBUNIT 5"/>
    <property type="match status" value="1"/>
</dbReference>
<feature type="region of interest" description="Disordered" evidence="1">
    <location>
        <begin position="52"/>
        <end position="76"/>
    </location>
</feature>